<keyword evidence="9" id="KW-0249">Electron transport</keyword>
<keyword evidence="6 9" id="KW-1133">Transmembrane helix</keyword>
<keyword evidence="9" id="KW-0520">NAD</keyword>
<protein>
    <recommendedName>
        <fullName evidence="3 9">NADH-ubiquinone oxidoreductase chain 3</fullName>
        <ecNumber evidence="9">7.1.1.2</ecNumber>
    </recommendedName>
</protein>
<keyword evidence="5 9" id="KW-0812">Transmembrane</keyword>
<evidence type="ECO:0000256" key="1">
    <source>
        <dbReference type="ARBA" id="ARBA00004370"/>
    </source>
</evidence>
<dbReference type="InterPro" id="IPR038430">
    <property type="entry name" value="NDAH_ubi_oxred_su3_sf"/>
</dbReference>
<comment type="catalytic activity">
    <reaction evidence="8 9">
        <text>a ubiquinone + NADH + 5 H(+)(in) = a ubiquinol + NAD(+) + 4 H(+)(out)</text>
        <dbReference type="Rhea" id="RHEA:29091"/>
        <dbReference type="Rhea" id="RHEA-COMP:9565"/>
        <dbReference type="Rhea" id="RHEA-COMP:9566"/>
        <dbReference type="ChEBI" id="CHEBI:15378"/>
        <dbReference type="ChEBI" id="CHEBI:16389"/>
        <dbReference type="ChEBI" id="CHEBI:17976"/>
        <dbReference type="ChEBI" id="CHEBI:57540"/>
        <dbReference type="ChEBI" id="CHEBI:57945"/>
        <dbReference type="EC" id="7.1.1.2"/>
    </reaction>
</comment>
<dbReference type="EMBL" id="OL549450">
    <property type="protein sequence ID" value="UXW64244.1"/>
    <property type="molecule type" value="Genomic_DNA"/>
</dbReference>
<name>A0A977TJ58_9HYME</name>
<evidence type="ECO:0000256" key="5">
    <source>
        <dbReference type="ARBA" id="ARBA00022692"/>
    </source>
</evidence>
<evidence type="ECO:0000256" key="8">
    <source>
        <dbReference type="ARBA" id="ARBA00049551"/>
    </source>
</evidence>
<comment type="function">
    <text evidence="9">Core subunit of the mitochondrial membrane respiratory chain NADH dehydrogenase (Complex I) which catalyzes electron transfer from NADH through the respiratory chain, using ubiquinone as an electron acceptor. Essential for the catalytic activity of complex I.</text>
</comment>
<keyword evidence="9" id="KW-0830">Ubiquinone</keyword>
<evidence type="ECO:0000256" key="3">
    <source>
        <dbReference type="ARBA" id="ARBA00021007"/>
    </source>
</evidence>
<dbReference type="EC" id="7.1.1.2" evidence="9"/>
<geneLocation type="mitochondrion" evidence="10"/>
<evidence type="ECO:0000256" key="6">
    <source>
        <dbReference type="ARBA" id="ARBA00022989"/>
    </source>
</evidence>
<gene>
    <name evidence="10" type="primary">ND3</name>
</gene>
<dbReference type="Gene3D" id="1.20.58.1610">
    <property type="entry name" value="NADH:ubiquinone/plastoquinone oxidoreductase, chain 3"/>
    <property type="match status" value="1"/>
</dbReference>
<dbReference type="AlphaFoldDB" id="A0A977TJ58"/>
<accession>A0A977TJ58</accession>
<organism evidence="10">
    <name type="scientific">Agenocimbex maculatus</name>
    <dbReference type="NCBI Taxonomy" id="2507170"/>
    <lineage>
        <taxon>Eukaryota</taxon>
        <taxon>Metazoa</taxon>
        <taxon>Ecdysozoa</taxon>
        <taxon>Arthropoda</taxon>
        <taxon>Hexapoda</taxon>
        <taxon>Insecta</taxon>
        <taxon>Pterygota</taxon>
        <taxon>Neoptera</taxon>
        <taxon>Endopterygota</taxon>
        <taxon>Hymenoptera</taxon>
        <taxon>Tenthredinoidea</taxon>
        <taxon>Cimbicidae</taxon>
        <taxon>Agenocimbex</taxon>
    </lineage>
</organism>
<comment type="similarity">
    <text evidence="2 9">Belongs to the complex I subunit 3 family.</text>
</comment>
<dbReference type="GO" id="GO:0031966">
    <property type="term" value="C:mitochondrial membrane"/>
    <property type="evidence" value="ECO:0007669"/>
    <property type="project" value="UniProtKB-SubCell"/>
</dbReference>
<feature type="transmembrane region" description="Helical" evidence="9">
    <location>
        <begin position="55"/>
        <end position="81"/>
    </location>
</feature>
<keyword evidence="7 9" id="KW-0472">Membrane</keyword>
<evidence type="ECO:0000256" key="4">
    <source>
        <dbReference type="ARBA" id="ARBA00022448"/>
    </source>
</evidence>
<proteinExistence type="inferred from homology"/>
<dbReference type="Pfam" id="PF00507">
    <property type="entry name" value="Oxidored_q4"/>
    <property type="match status" value="1"/>
</dbReference>
<dbReference type="GO" id="GO:0008137">
    <property type="term" value="F:NADH dehydrogenase (ubiquinone) activity"/>
    <property type="evidence" value="ECO:0007669"/>
    <property type="project" value="UniProtKB-UniRule"/>
</dbReference>
<evidence type="ECO:0000313" key="10">
    <source>
        <dbReference type="EMBL" id="UXW64244.1"/>
    </source>
</evidence>
<evidence type="ECO:0000256" key="2">
    <source>
        <dbReference type="ARBA" id="ARBA00008472"/>
    </source>
</evidence>
<feature type="transmembrane region" description="Helical" evidence="9">
    <location>
        <begin position="88"/>
        <end position="106"/>
    </location>
</feature>
<dbReference type="GO" id="GO:0030964">
    <property type="term" value="C:NADH dehydrogenase complex"/>
    <property type="evidence" value="ECO:0007669"/>
    <property type="project" value="TreeGrafter"/>
</dbReference>
<keyword evidence="9" id="KW-1278">Translocase</keyword>
<sequence length="116" mass="13286">MKLLFINICLIILLASMLMLLSSLLSKKSSYDREKSSPFECGFDPLGNPRLSFSIRFFLIAVIFLIFDVELALILPAVLITAMSNLKLWLIISSYFIFILILGTLYEWKFGALNWL</sequence>
<evidence type="ECO:0000256" key="7">
    <source>
        <dbReference type="ARBA" id="ARBA00023136"/>
    </source>
</evidence>
<keyword evidence="4 9" id="KW-0813">Transport</keyword>
<keyword evidence="9" id="KW-0679">Respiratory chain</keyword>
<reference evidence="10" key="1">
    <citation type="submission" date="2021-11" db="EMBL/GenBank/DDBJ databases">
        <title>The mitochondrial genome of Agenocimbex maculatus.</title>
        <authorList>
            <person name="Niu G."/>
        </authorList>
    </citation>
    <scope>NUCLEOTIDE SEQUENCE</scope>
    <source>
        <strain evidence="10">CSCS-Hym-MC0048</strain>
    </source>
</reference>
<keyword evidence="9 10" id="KW-0496">Mitochondrion</keyword>
<comment type="subcellular location">
    <subcellularLocation>
        <location evidence="1">Membrane</location>
    </subcellularLocation>
    <subcellularLocation>
        <location evidence="9">Mitochondrion membrane</location>
        <topology evidence="9">Multi-pass membrane protein</topology>
    </subcellularLocation>
</comment>
<dbReference type="PANTHER" id="PTHR11058">
    <property type="entry name" value="NADH-UBIQUINONE OXIDOREDUCTASE CHAIN 3"/>
    <property type="match status" value="1"/>
</dbReference>
<dbReference type="PANTHER" id="PTHR11058:SF9">
    <property type="entry name" value="NADH-UBIQUINONE OXIDOREDUCTASE CHAIN 3"/>
    <property type="match status" value="1"/>
</dbReference>
<dbReference type="InterPro" id="IPR000440">
    <property type="entry name" value="NADH_UbQ/plastoQ_OxRdtase_su3"/>
</dbReference>
<evidence type="ECO:0000256" key="9">
    <source>
        <dbReference type="RuleBase" id="RU003640"/>
    </source>
</evidence>